<dbReference type="AlphaFoldDB" id="A0A024UUD0"/>
<dbReference type="InterPro" id="IPR011009">
    <property type="entry name" value="Kinase-like_dom_sf"/>
</dbReference>
<evidence type="ECO:0000313" key="15">
    <source>
        <dbReference type="EMBL" id="ETW09522.1"/>
    </source>
</evidence>
<dbReference type="Pfam" id="PF00069">
    <property type="entry name" value="Pkinase"/>
    <property type="match status" value="1"/>
</dbReference>
<dbReference type="RefSeq" id="XP_008860933.1">
    <property type="nucleotide sequence ID" value="XM_008862711.1"/>
</dbReference>
<dbReference type="PROSITE" id="PS50011">
    <property type="entry name" value="PROTEIN_KINASE_DOM"/>
    <property type="match status" value="1"/>
</dbReference>
<dbReference type="EC" id="2.7.11.1" evidence="1"/>
<dbReference type="STRING" id="157072.A0A024UUD0"/>
<evidence type="ECO:0000256" key="10">
    <source>
        <dbReference type="PROSITE-ProRule" id="PRU10141"/>
    </source>
</evidence>
<dbReference type="SMART" id="SM00220">
    <property type="entry name" value="S_TKc"/>
    <property type="match status" value="1"/>
</dbReference>
<evidence type="ECO:0000259" key="13">
    <source>
        <dbReference type="PROSITE" id="PS50011"/>
    </source>
</evidence>
<evidence type="ECO:0000256" key="2">
    <source>
        <dbReference type="ARBA" id="ARBA00022527"/>
    </source>
</evidence>
<dbReference type="CDD" id="cd05123">
    <property type="entry name" value="STKc_AGC"/>
    <property type="match status" value="1"/>
</dbReference>
<dbReference type="InterPro" id="IPR000961">
    <property type="entry name" value="AGC-kinase_C"/>
</dbReference>
<dbReference type="Pfam" id="PF00433">
    <property type="entry name" value="Pkinase_C"/>
    <property type="match status" value="1"/>
</dbReference>
<keyword evidence="6 15" id="KW-0418">Kinase</keyword>
<dbReference type="InterPro" id="IPR017441">
    <property type="entry name" value="Protein_kinase_ATP_BS"/>
</dbReference>
<keyword evidence="5 10" id="KW-0547">Nucleotide-binding</keyword>
<dbReference type="PROSITE" id="PS00108">
    <property type="entry name" value="PROTEIN_KINASE_ST"/>
    <property type="match status" value="1"/>
</dbReference>
<accession>A0A024UUD0</accession>
<dbReference type="Gene3D" id="3.30.200.20">
    <property type="entry name" value="Phosphorylase Kinase, domain 1"/>
    <property type="match status" value="1"/>
</dbReference>
<dbReference type="PROSITE" id="PS51285">
    <property type="entry name" value="AGC_KINASE_CTER"/>
    <property type="match status" value="1"/>
</dbReference>
<dbReference type="GO" id="GO:0106310">
    <property type="term" value="F:protein serine kinase activity"/>
    <property type="evidence" value="ECO:0007669"/>
    <property type="project" value="RHEA"/>
</dbReference>
<evidence type="ECO:0000256" key="5">
    <source>
        <dbReference type="ARBA" id="ARBA00022741"/>
    </source>
</evidence>
<dbReference type="SMART" id="SM00133">
    <property type="entry name" value="S_TK_X"/>
    <property type="match status" value="1"/>
</dbReference>
<reference evidence="15" key="1">
    <citation type="submission" date="2013-12" db="EMBL/GenBank/DDBJ databases">
        <title>The Genome Sequence of Aphanomyces invadans NJM9701.</title>
        <authorList>
            <consortium name="The Broad Institute Genomics Platform"/>
            <person name="Russ C."/>
            <person name="Tyler B."/>
            <person name="van West P."/>
            <person name="Dieguez-Uribeondo J."/>
            <person name="Young S.K."/>
            <person name="Zeng Q."/>
            <person name="Gargeya S."/>
            <person name="Fitzgerald M."/>
            <person name="Abouelleil A."/>
            <person name="Alvarado L."/>
            <person name="Chapman S.B."/>
            <person name="Gainer-Dewar J."/>
            <person name="Goldberg J."/>
            <person name="Griggs A."/>
            <person name="Gujja S."/>
            <person name="Hansen M."/>
            <person name="Howarth C."/>
            <person name="Imamovic A."/>
            <person name="Ireland A."/>
            <person name="Larimer J."/>
            <person name="McCowan C."/>
            <person name="Murphy C."/>
            <person name="Pearson M."/>
            <person name="Poon T.W."/>
            <person name="Priest M."/>
            <person name="Roberts A."/>
            <person name="Saif S."/>
            <person name="Shea T."/>
            <person name="Sykes S."/>
            <person name="Wortman J."/>
            <person name="Nusbaum C."/>
            <person name="Birren B."/>
        </authorList>
    </citation>
    <scope>NUCLEOTIDE SEQUENCE [LARGE SCALE GENOMIC DNA]</scope>
    <source>
        <strain evidence="15">NJM9701</strain>
    </source>
</reference>
<dbReference type="GO" id="GO:0004674">
    <property type="term" value="F:protein serine/threonine kinase activity"/>
    <property type="evidence" value="ECO:0007669"/>
    <property type="project" value="UniProtKB-KW"/>
</dbReference>
<comment type="catalytic activity">
    <reaction evidence="9">
        <text>L-seryl-[protein] + ATP = O-phospho-L-seryl-[protein] + ADP + H(+)</text>
        <dbReference type="Rhea" id="RHEA:17989"/>
        <dbReference type="Rhea" id="RHEA-COMP:9863"/>
        <dbReference type="Rhea" id="RHEA-COMP:11604"/>
        <dbReference type="ChEBI" id="CHEBI:15378"/>
        <dbReference type="ChEBI" id="CHEBI:29999"/>
        <dbReference type="ChEBI" id="CHEBI:30616"/>
        <dbReference type="ChEBI" id="CHEBI:83421"/>
        <dbReference type="ChEBI" id="CHEBI:456216"/>
        <dbReference type="EC" id="2.7.11.1"/>
    </reaction>
</comment>
<comment type="catalytic activity">
    <reaction evidence="8">
        <text>L-threonyl-[protein] + ATP = O-phospho-L-threonyl-[protein] + ADP + H(+)</text>
        <dbReference type="Rhea" id="RHEA:46608"/>
        <dbReference type="Rhea" id="RHEA-COMP:11060"/>
        <dbReference type="Rhea" id="RHEA-COMP:11605"/>
        <dbReference type="ChEBI" id="CHEBI:15378"/>
        <dbReference type="ChEBI" id="CHEBI:30013"/>
        <dbReference type="ChEBI" id="CHEBI:30616"/>
        <dbReference type="ChEBI" id="CHEBI:61977"/>
        <dbReference type="ChEBI" id="CHEBI:456216"/>
        <dbReference type="EC" id="2.7.11.1"/>
    </reaction>
</comment>
<dbReference type="SUPFAM" id="SSF56112">
    <property type="entry name" value="Protein kinase-like (PK-like)"/>
    <property type="match status" value="1"/>
</dbReference>
<feature type="compositionally biased region" description="Low complexity" evidence="12">
    <location>
        <begin position="66"/>
        <end position="84"/>
    </location>
</feature>
<comment type="similarity">
    <text evidence="11">Belongs to the protein kinase superfamily.</text>
</comment>
<feature type="binding site" evidence="10">
    <location>
        <position position="156"/>
    </location>
    <ligand>
        <name>ATP</name>
        <dbReference type="ChEBI" id="CHEBI:30616"/>
    </ligand>
</feature>
<sequence length="459" mass="50498">MGNKASKGGGSSKGLRPGVNSEAATGGLRPQPLPQTRQPNASAPVPHYRQQEGQPAAVLPPPVPNAVPVASTHAPTASATTDAAGKPSAATEPDSDGEDISGPSEQVTIKDADGSTVVQAKVTIEDFDLLKVLGKGSFGKVMMVRKKENQKIYAMKTLRKAALIKRNQLLHTKTERNILQQIKHPFLTTLSYAFQTPEKLYLVMDYCPGGELFFWLKKDRRFSQTKARLFAAEILLALQELHKHDIIYRDLKPENILLDLEGHIRLTDFGLSKEAVTGAGAVGGTKTFCGTPEYLAPEILENKGHGKAVDWWSLGTLIYEMLTGLPPFYDQNMQRMYDKIINAPLRFPSFMSAEAKSLLTGLLQRKVGDRLGSGPTDGEEIKSHPFFAGLDWDQVYRKEMTPEFKPPNRLGSIDTSNFDLEFTGEKPVDSVVTTTMSETQRNKAQFSGFTYNADSELEQ</sequence>
<dbReference type="Gene3D" id="1.10.510.10">
    <property type="entry name" value="Transferase(Phosphotransferase) domain 1"/>
    <property type="match status" value="1"/>
</dbReference>
<feature type="domain" description="AGC-kinase C-terminal" evidence="14">
    <location>
        <begin position="388"/>
        <end position="459"/>
    </location>
</feature>
<evidence type="ECO:0000256" key="1">
    <source>
        <dbReference type="ARBA" id="ARBA00012513"/>
    </source>
</evidence>
<dbReference type="PROSITE" id="PS00107">
    <property type="entry name" value="PROTEIN_KINASE_ATP"/>
    <property type="match status" value="1"/>
</dbReference>
<proteinExistence type="inferred from homology"/>
<dbReference type="InterPro" id="IPR008271">
    <property type="entry name" value="Ser/Thr_kinase_AS"/>
</dbReference>
<dbReference type="GeneID" id="20077134"/>
<keyword evidence="2 11" id="KW-0723">Serine/threonine-protein kinase</keyword>
<dbReference type="VEuPathDB" id="FungiDB:H310_00084"/>
<feature type="compositionally biased region" description="Low complexity" evidence="12">
    <location>
        <begin position="28"/>
        <end position="39"/>
    </location>
</feature>
<evidence type="ECO:0000256" key="9">
    <source>
        <dbReference type="ARBA" id="ARBA00048679"/>
    </source>
</evidence>
<dbReference type="eggNOG" id="KOG0598">
    <property type="taxonomic scope" value="Eukaryota"/>
</dbReference>
<evidence type="ECO:0000256" key="12">
    <source>
        <dbReference type="SAM" id="MobiDB-lite"/>
    </source>
</evidence>
<dbReference type="InterPro" id="IPR000719">
    <property type="entry name" value="Prot_kinase_dom"/>
</dbReference>
<evidence type="ECO:0000259" key="14">
    <source>
        <dbReference type="PROSITE" id="PS51285"/>
    </source>
</evidence>
<evidence type="ECO:0000256" key="4">
    <source>
        <dbReference type="ARBA" id="ARBA00022679"/>
    </source>
</evidence>
<dbReference type="EMBL" id="KI913952">
    <property type="protein sequence ID" value="ETW09522.1"/>
    <property type="molecule type" value="Genomic_DNA"/>
</dbReference>
<evidence type="ECO:0000256" key="8">
    <source>
        <dbReference type="ARBA" id="ARBA00047899"/>
    </source>
</evidence>
<dbReference type="GO" id="GO:0005524">
    <property type="term" value="F:ATP binding"/>
    <property type="evidence" value="ECO:0007669"/>
    <property type="project" value="UniProtKB-UniRule"/>
</dbReference>
<gene>
    <name evidence="15" type="ORF">H310_00084</name>
</gene>
<evidence type="ECO:0000256" key="3">
    <source>
        <dbReference type="ARBA" id="ARBA00022553"/>
    </source>
</evidence>
<protein>
    <recommendedName>
        <fullName evidence="1">non-specific serine/threonine protein kinase</fullName>
        <ecNumber evidence="1">2.7.11.1</ecNumber>
    </recommendedName>
</protein>
<dbReference type="InterPro" id="IPR017892">
    <property type="entry name" value="Pkinase_C"/>
</dbReference>
<evidence type="ECO:0000256" key="7">
    <source>
        <dbReference type="ARBA" id="ARBA00022840"/>
    </source>
</evidence>
<dbReference type="PANTHER" id="PTHR24351">
    <property type="entry name" value="RIBOSOMAL PROTEIN S6 KINASE"/>
    <property type="match status" value="1"/>
</dbReference>
<keyword evidence="4" id="KW-0808">Transferase</keyword>
<evidence type="ECO:0000256" key="11">
    <source>
        <dbReference type="RuleBase" id="RU000304"/>
    </source>
</evidence>
<organism evidence="15">
    <name type="scientific">Aphanomyces invadans</name>
    <dbReference type="NCBI Taxonomy" id="157072"/>
    <lineage>
        <taxon>Eukaryota</taxon>
        <taxon>Sar</taxon>
        <taxon>Stramenopiles</taxon>
        <taxon>Oomycota</taxon>
        <taxon>Saprolegniomycetes</taxon>
        <taxon>Saprolegniales</taxon>
        <taxon>Verrucalvaceae</taxon>
        <taxon>Aphanomyces</taxon>
    </lineage>
</organism>
<name>A0A024UUD0_9STRA</name>
<keyword evidence="3" id="KW-0597">Phosphoprotein</keyword>
<dbReference type="FunFam" id="3.30.200.20:FF:000048">
    <property type="entry name" value="Non-specific serine/threonine protein kinase"/>
    <property type="match status" value="1"/>
</dbReference>
<evidence type="ECO:0000256" key="6">
    <source>
        <dbReference type="ARBA" id="ARBA00022777"/>
    </source>
</evidence>
<keyword evidence="7 10" id="KW-0067">ATP-binding</keyword>
<dbReference type="OrthoDB" id="63267at2759"/>
<feature type="region of interest" description="Disordered" evidence="12">
    <location>
        <begin position="1"/>
        <end position="106"/>
    </location>
</feature>
<dbReference type="FunFam" id="1.10.510.10:FF:000008">
    <property type="entry name" value="Non-specific serine/threonine protein kinase"/>
    <property type="match status" value="1"/>
</dbReference>
<dbReference type="InterPro" id="IPR045270">
    <property type="entry name" value="STKc_AGC"/>
</dbReference>
<feature type="domain" description="Protein kinase" evidence="13">
    <location>
        <begin position="127"/>
        <end position="387"/>
    </location>
</feature>